<gene>
    <name evidence="4" type="ORF">CO2235_140130</name>
    <name evidence="3" type="ORF">CO2235_U600130</name>
    <name evidence="2" type="ORF">JTE92_20245</name>
</gene>
<evidence type="ECO:0000313" key="2">
    <source>
        <dbReference type="EMBL" id="QRQ95753.1"/>
    </source>
</evidence>
<evidence type="ECO:0000256" key="1">
    <source>
        <dbReference type="SAM" id="MobiDB-lite"/>
    </source>
</evidence>
<dbReference type="EMBL" id="OGUS01000066">
    <property type="protein sequence ID" value="SPC06687.1"/>
    <property type="molecule type" value="Genomic_DNA"/>
</dbReference>
<dbReference type="EMBL" id="CP069812">
    <property type="protein sequence ID" value="QRQ95753.1"/>
    <property type="molecule type" value="Genomic_DNA"/>
</dbReference>
<name>A0A375FLV8_9BURK</name>
<evidence type="ECO:0000313" key="5">
    <source>
        <dbReference type="Proteomes" id="UP000256862"/>
    </source>
</evidence>
<accession>A0A375FLV8</accession>
<dbReference type="Proteomes" id="UP000623307">
    <property type="component" value="Chromosome 2"/>
</dbReference>
<feature type="region of interest" description="Disordered" evidence="1">
    <location>
        <begin position="57"/>
        <end position="86"/>
    </location>
</feature>
<dbReference type="OrthoDB" id="53863at2"/>
<evidence type="ECO:0000313" key="4">
    <source>
        <dbReference type="EMBL" id="SPC12329.1"/>
    </source>
</evidence>
<protein>
    <submittedName>
        <fullName evidence="3">Uncharacterized protein</fullName>
    </submittedName>
</protein>
<proteinExistence type="predicted"/>
<reference evidence="5" key="1">
    <citation type="submission" date="2018-01" db="EMBL/GenBank/DDBJ databases">
        <authorList>
            <person name="Gaut B.S."/>
            <person name="Morton B.R."/>
            <person name="Clegg M.T."/>
            <person name="Duvall M.R."/>
        </authorList>
    </citation>
    <scope>NUCLEOTIDE SEQUENCE [LARGE SCALE GENOMIC DNA]</scope>
</reference>
<evidence type="ECO:0000313" key="3">
    <source>
        <dbReference type="EMBL" id="SPC06687.1"/>
    </source>
</evidence>
<dbReference type="AlphaFoldDB" id="A0A375FLV8"/>
<keyword evidence="6" id="KW-1185">Reference proteome</keyword>
<organism evidence="3 5">
    <name type="scientific">Cupriavidus oxalaticus</name>
    <dbReference type="NCBI Taxonomy" id="96344"/>
    <lineage>
        <taxon>Bacteria</taxon>
        <taxon>Pseudomonadati</taxon>
        <taxon>Pseudomonadota</taxon>
        <taxon>Betaproteobacteria</taxon>
        <taxon>Burkholderiales</taxon>
        <taxon>Burkholderiaceae</taxon>
        <taxon>Cupriavidus</taxon>
    </lineage>
</organism>
<reference evidence="2 6" key="3">
    <citation type="submission" date="2021-02" db="EMBL/GenBank/DDBJ databases">
        <title>Complete Genome Sequence of Cupriavidus oxalaticus Strain Ox1, a Soil Oxalate-Degrading Species.</title>
        <authorList>
            <person name="Palmieri F."/>
            <person name="Udriet P."/>
            <person name="Deuasquier M."/>
            <person name="Beaudoing E."/>
            <person name="Johnson S.L."/>
            <person name="Davenport K.W."/>
            <person name="Chain P.S."/>
            <person name="Bindschedler S."/>
            <person name="Junier P."/>
        </authorList>
    </citation>
    <scope>NUCLEOTIDE SEQUENCE [LARGE SCALE GENOMIC DNA]</scope>
    <source>
        <strain evidence="2 6">Ox1</strain>
    </source>
</reference>
<dbReference type="Proteomes" id="UP000256862">
    <property type="component" value="Chromosome CO2235"/>
</dbReference>
<sequence length="110" mass="11722">MVVLIVRRPDCGDLRLEPNRRFVVWSDVNVLQEGLPLDHVPAASSIPRQVAKLGGRLEAEQATDARQQAEVEASVRSPEIPEPSPVARSALTAATFGGPATSAARMAGLK</sequence>
<evidence type="ECO:0000313" key="6">
    <source>
        <dbReference type="Proteomes" id="UP000623307"/>
    </source>
</evidence>
<dbReference type="EMBL" id="OGUS01000114">
    <property type="protein sequence ID" value="SPC12329.1"/>
    <property type="molecule type" value="Genomic_DNA"/>
</dbReference>
<reference evidence="3 5" key="2">
    <citation type="submission" date="2018-01" db="EMBL/GenBank/DDBJ databases">
        <authorList>
            <person name="Clerissi C."/>
        </authorList>
    </citation>
    <scope>NUCLEOTIDE SEQUENCE</scope>
    <source>
        <strain evidence="3">Cupriavidus oxalaticus LMG 2235</strain>
    </source>
</reference>